<gene>
    <name evidence="2" type="ORF">KIN20_005082</name>
</gene>
<dbReference type="Proteomes" id="UP001196413">
    <property type="component" value="Unassembled WGS sequence"/>
</dbReference>
<organism evidence="2 3">
    <name type="scientific">Parelaphostrongylus tenuis</name>
    <name type="common">Meningeal worm</name>
    <dbReference type="NCBI Taxonomy" id="148309"/>
    <lineage>
        <taxon>Eukaryota</taxon>
        <taxon>Metazoa</taxon>
        <taxon>Ecdysozoa</taxon>
        <taxon>Nematoda</taxon>
        <taxon>Chromadorea</taxon>
        <taxon>Rhabditida</taxon>
        <taxon>Rhabditina</taxon>
        <taxon>Rhabditomorpha</taxon>
        <taxon>Strongyloidea</taxon>
        <taxon>Metastrongylidae</taxon>
        <taxon>Parelaphostrongylus</taxon>
    </lineage>
</organism>
<evidence type="ECO:0000256" key="1">
    <source>
        <dbReference type="SAM" id="MobiDB-lite"/>
    </source>
</evidence>
<accession>A0AAD5LZJ0</accession>
<name>A0AAD5LZJ0_PARTN</name>
<proteinExistence type="predicted"/>
<evidence type="ECO:0000313" key="3">
    <source>
        <dbReference type="Proteomes" id="UP001196413"/>
    </source>
</evidence>
<reference evidence="2" key="1">
    <citation type="submission" date="2021-06" db="EMBL/GenBank/DDBJ databases">
        <title>Parelaphostrongylus tenuis whole genome reference sequence.</title>
        <authorList>
            <person name="Garwood T.J."/>
            <person name="Larsen P.A."/>
            <person name="Fountain-Jones N.M."/>
            <person name="Garbe J.R."/>
            <person name="Macchietto M.G."/>
            <person name="Kania S.A."/>
            <person name="Gerhold R.W."/>
            <person name="Richards J.E."/>
            <person name="Wolf T.M."/>
        </authorList>
    </citation>
    <scope>NUCLEOTIDE SEQUENCE</scope>
    <source>
        <strain evidence="2">MNPRO001-30</strain>
        <tissue evidence="2">Meninges</tissue>
    </source>
</reference>
<evidence type="ECO:0000313" key="2">
    <source>
        <dbReference type="EMBL" id="KAJ1349502.1"/>
    </source>
</evidence>
<keyword evidence="3" id="KW-1185">Reference proteome</keyword>
<dbReference type="EMBL" id="JAHQIW010000674">
    <property type="protein sequence ID" value="KAJ1349502.1"/>
    <property type="molecule type" value="Genomic_DNA"/>
</dbReference>
<protein>
    <submittedName>
        <fullName evidence="2">Uncharacterized protein</fullName>
    </submittedName>
</protein>
<comment type="caution">
    <text evidence="2">The sequence shown here is derived from an EMBL/GenBank/DDBJ whole genome shotgun (WGS) entry which is preliminary data.</text>
</comment>
<feature type="region of interest" description="Disordered" evidence="1">
    <location>
        <begin position="39"/>
        <end position="101"/>
    </location>
</feature>
<dbReference type="AlphaFoldDB" id="A0AAD5LZJ0"/>
<sequence length="101" mass="11559">MHWIYEYYKCFFQTTSSEDEIVKGKESGFDSFEEVELRLPATVPRKSSDSSSDTENKGFASENYDDEDFSESSGEPHQEPIFATLNHTEEEPEPPNSSYGE</sequence>